<feature type="transmembrane region" description="Helical" evidence="5">
    <location>
        <begin position="18"/>
        <end position="36"/>
    </location>
</feature>
<dbReference type="AlphaFoldDB" id="A0A1H7I7U6"/>
<feature type="transmembrane region" description="Helical" evidence="5">
    <location>
        <begin position="97"/>
        <end position="116"/>
    </location>
</feature>
<organism evidence="7 8">
    <name type="scientific">Olivibacter domesticus</name>
    <name type="common">Pseudosphingobacterium domesticum</name>
    <dbReference type="NCBI Taxonomy" id="407022"/>
    <lineage>
        <taxon>Bacteria</taxon>
        <taxon>Pseudomonadati</taxon>
        <taxon>Bacteroidota</taxon>
        <taxon>Sphingobacteriia</taxon>
        <taxon>Sphingobacteriales</taxon>
        <taxon>Sphingobacteriaceae</taxon>
        <taxon>Olivibacter</taxon>
    </lineage>
</organism>
<proteinExistence type="predicted"/>
<dbReference type="InterPro" id="IPR010920">
    <property type="entry name" value="LSM_dom_sf"/>
</dbReference>
<dbReference type="GO" id="GO:0016020">
    <property type="term" value="C:membrane"/>
    <property type="evidence" value="ECO:0007669"/>
    <property type="project" value="UniProtKB-SubCell"/>
</dbReference>
<evidence type="ECO:0000313" key="7">
    <source>
        <dbReference type="EMBL" id="SEK57570.1"/>
    </source>
</evidence>
<keyword evidence="8" id="KW-1185">Reference proteome</keyword>
<gene>
    <name evidence="7" type="ORF">SAMN05661044_00587</name>
</gene>
<evidence type="ECO:0000256" key="3">
    <source>
        <dbReference type="ARBA" id="ARBA00022989"/>
    </source>
</evidence>
<dbReference type="OrthoDB" id="1522493at2"/>
<evidence type="ECO:0000259" key="6">
    <source>
        <dbReference type="Pfam" id="PF00924"/>
    </source>
</evidence>
<reference evidence="8" key="1">
    <citation type="submission" date="2016-10" db="EMBL/GenBank/DDBJ databases">
        <authorList>
            <person name="Varghese N."/>
            <person name="Submissions S."/>
        </authorList>
    </citation>
    <scope>NUCLEOTIDE SEQUENCE [LARGE SCALE GENOMIC DNA]</scope>
    <source>
        <strain evidence="8">DSM 18733</strain>
    </source>
</reference>
<evidence type="ECO:0000313" key="8">
    <source>
        <dbReference type="Proteomes" id="UP000199421"/>
    </source>
</evidence>
<dbReference type="Proteomes" id="UP000199421">
    <property type="component" value="Unassembled WGS sequence"/>
</dbReference>
<keyword evidence="4 5" id="KW-0472">Membrane</keyword>
<dbReference type="STRING" id="407022.SAMN05661044_00587"/>
<dbReference type="InterPro" id="IPR023408">
    <property type="entry name" value="MscS_beta-dom_sf"/>
</dbReference>
<dbReference type="PANTHER" id="PTHR30566">
    <property type="entry name" value="YNAI-RELATED MECHANOSENSITIVE ION CHANNEL"/>
    <property type="match status" value="1"/>
</dbReference>
<dbReference type="EMBL" id="FOAF01000001">
    <property type="protein sequence ID" value="SEK57570.1"/>
    <property type="molecule type" value="Genomic_DNA"/>
</dbReference>
<feature type="domain" description="Mechanosensitive ion channel MscS" evidence="6">
    <location>
        <begin position="139"/>
        <end position="205"/>
    </location>
</feature>
<evidence type="ECO:0000256" key="2">
    <source>
        <dbReference type="ARBA" id="ARBA00022692"/>
    </source>
</evidence>
<dbReference type="PANTHER" id="PTHR30566:SF25">
    <property type="entry name" value="INNER MEMBRANE PROTEIN"/>
    <property type="match status" value="1"/>
</dbReference>
<keyword evidence="3 5" id="KW-1133">Transmembrane helix</keyword>
<feature type="transmembrane region" description="Helical" evidence="5">
    <location>
        <begin position="122"/>
        <end position="141"/>
    </location>
</feature>
<protein>
    <submittedName>
        <fullName evidence="7">Small-conductance mechanosensitive channel</fullName>
    </submittedName>
</protein>
<dbReference type="Pfam" id="PF00924">
    <property type="entry name" value="MS_channel_2nd"/>
    <property type="match status" value="1"/>
</dbReference>
<sequence length="295" mass="33841">MNAQLEYIAKTNHMKRDLLILFVKILLFVPLTYTLVEYKSYYDQAPLLGRLAYSLNVFLSANIFISSLRIILISWYKRRSTFSHTSTRGSFVLGINRIASVLNAIVIFFSLMMVFKINPKDFLTSITIVAAAIALIFKDYITNMISGLIIMFSDQLTLGDYIKIGEYEGQIIDITLVNIVINNDDDDIVMIPNNFVFTTNIVNQSFQNSRKVSVEFDLTLNHTMDREELKRRLGQLLDKHSNEVLENSMKLKVLSVQKDVAKYKIQFTLTNHGKTQSQFIKNIVLNEVLKIGNET</sequence>
<feature type="transmembrane region" description="Helical" evidence="5">
    <location>
        <begin position="56"/>
        <end position="76"/>
    </location>
</feature>
<comment type="subcellular location">
    <subcellularLocation>
        <location evidence="1">Membrane</location>
    </subcellularLocation>
</comment>
<dbReference type="InterPro" id="IPR006685">
    <property type="entry name" value="MscS_channel_2nd"/>
</dbReference>
<dbReference type="Gene3D" id="2.30.30.60">
    <property type="match status" value="1"/>
</dbReference>
<name>A0A1H7I7U6_OLID1</name>
<accession>A0A1H7I7U6</accession>
<dbReference type="GO" id="GO:0008381">
    <property type="term" value="F:mechanosensitive monoatomic ion channel activity"/>
    <property type="evidence" value="ECO:0007669"/>
    <property type="project" value="UniProtKB-ARBA"/>
</dbReference>
<evidence type="ECO:0000256" key="4">
    <source>
        <dbReference type="ARBA" id="ARBA00023136"/>
    </source>
</evidence>
<dbReference type="SUPFAM" id="SSF50182">
    <property type="entry name" value="Sm-like ribonucleoproteins"/>
    <property type="match status" value="1"/>
</dbReference>
<keyword evidence="2 5" id="KW-0812">Transmembrane</keyword>
<evidence type="ECO:0000256" key="1">
    <source>
        <dbReference type="ARBA" id="ARBA00004370"/>
    </source>
</evidence>
<evidence type="ECO:0000256" key="5">
    <source>
        <dbReference type="SAM" id="Phobius"/>
    </source>
</evidence>
<dbReference type="Gene3D" id="1.10.287.1260">
    <property type="match status" value="1"/>
</dbReference>